<gene>
    <name evidence="2" type="ORF">Ahu01nite_075560</name>
</gene>
<evidence type="ECO:0000256" key="1">
    <source>
        <dbReference type="SAM" id="MobiDB-lite"/>
    </source>
</evidence>
<evidence type="ECO:0000313" key="3">
    <source>
        <dbReference type="Proteomes" id="UP000603200"/>
    </source>
</evidence>
<comment type="caution">
    <text evidence="2">The sequence shown here is derived from an EMBL/GenBank/DDBJ whole genome shotgun (WGS) entry which is preliminary data.</text>
</comment>
<sequence length="76" mass="8071">MGHAVPVHDAGVALVRLTDGFGPSQVWVRADLAHRLHLAQADALLLNQEVGNGEGELQAGRQRDRPQRAVGAIVTS</sequence>
<reference evidence="2 3" key="1">
    <citation type="submission" date="2021-01" db="EMBL/GenBank/DDBJ databases">
        <title>Whole genome shotgun sequence of Actinoplanes humidus NBRC 14915.</title>
        <authorList>
            <person name="Komaki H."/>
            <person name="Tamura T."/>
        </authorList>
    </citation>
    <scope>NUCLEOTIDE SEQUENCE [LARGE SCALE GENOMIC DNA]</scope>
    <source>
        <strain evidence="2 3">NBRC 14915</strain>
    </source>
</reference>
<dbReference type="Proteomes" id="UP000603200">
    <property type="component" value="Unassembled WGS sequence"/>
</dbReference>
<keyword evidence="3" id="KW-1185">Reference proteome</keyword>
<evidence type="ECO:0000313" key="2">
    <source>
        <dbReference type="EMBL" id="GIE24454.1"/>
    </source>
</evidence>
<protein>
    <submittedName>
        <fullName evidence="2">Uncharacterized protein</fullName>
    </submittedName>
</protein>
<name>A0ABQ4A0T9_9ACTN</name>
<accession>A0ABQ4A0T9</accession>
<organism evidence="2 3">
    <name type="scientific">Winogradskya humida</name>
    <dbReference type="NCBI Taxonomy" id="113566"/>
    <lineage>
        <taxon>Bacteria</taxon>
        <taxon>Bacillati</taxon>
        <taxon>Actinomycetota</taxon>
        <taxon>Actinomycetes</taxon>
        <taxon>Micromonosporales</taxon>
        <taxon>Micromonosporaceae</taxon>
        <taxon>Winogradskya</taxon>
    </lineage>
</organism>
<feature type="region of interest" description="Disordered" evidence="1">
    <location>
        <begin position="54"/>
        <end position="76"/>
    </location>
</feature>
<proteinExistence type="predicted"/>
<dbReference type="EMBL" id="BOMN01000110">
    <property type="protein sequence ID" value="GIE24454.1"/>
    <property type="molecule type" value="Genomic_DNA"/>
</dbReference>